<dbReference type="SUPFAM" id="SSF56672">
    <property type="entry name" value="DNA/RNA polymerases"/>
    <property type="match status" value="1"/>
</dbReference>
<keyword evidence="2" id="KW-1185">Reference proteome</keyword>
<dbReference type="InterPro" id="IPR043502">
    <property type="entry name" value="DNA/RNA_pol_sf"/>
</dbReference>
<proteinExistence type="predicted"/>
<name>A0A7I8LFY4_SPIIN</name>
<dbReference type="AlphaFoldDB" id="A0A7I8LFY4"/>
<gene>
    <name evidence="1" type="ORF">SI8410_15019595</name>
</gene>
<organism evidence="1 2">
    <name type="scientific">Spirodela intermedia</name>
    <name type="common">Intermediate duckweed</name>
    <dbReference type="NCBI Taxonomy" id="51605"/>
    <lineage>
        <taxon>Eukaryota</taxon>
        <taxon>Viridiplantae</taxon>
        <taxon>Streptophyta</taxon>
        <taxon>Embryophyta</taxon>
        <taxon>Tracheophyta</taxon>
        <taxon>Spermatophyta</taxon>
        <taxon>Magnoliopsida</taxon>
        <taxon>Liliopsida</taxon>
        <taxon>Araceae</taxon>
        <taxon>Lemnoideae</taxon>
        <taxon>Spirodela</taxon>
    </lineage>
</organism>
<evidence type="ECO:0000313" key="1">
    <source>
        <dbReference type="EMBL" id="CAA7408917.1"/>
    </source>
</evidence>
<dbReference type="EMBL" id="LR746278">
    <property type="protein sequence ID" value="CAA7408917.1"/>
    <property type="molecule type" value="Genomic_DNA"/>
</dbReference>
<reference evidence="1" key="1">
    <citation type="submission" date="2020-02" db="EMBL/GenBank/DDBJ databases">
        <authorList>
            <person name="Scholz U."/>
            <person name="Mascher M."/>
            <person name="Fiebig A."/>
        </authorList>
    </citation>
    <scope>NUCLEOTIDE SEQUENCE</scope>
</reference>
<sequence>MESKKVVVIDEWLMPKGVFKLKLLLRFINYYKKLIKNFSQLAVPLM</sequence>
<dbReference type="InterPro" id="IPR043128">
    <property type="entry name" value="Rev_trsase/Diguanyl_cyclase"/>
</dbReference>
<evidence type="ECO:0000313" key="2">
    <source>
        <dbReference type="Proteomes" id="UP000663760"/>
    </source>
</evidence>
<accession>A0A7I8LFY4</accession>
<dbReference type="Gene3D" id="3.30.70.270">
    <property type="match status" value="1"/>
</dbReference>
<protein>
    <submittedName>
        <fullName evidence="1">Uncharacterized protein</fullName>
    </submittedName>
</protein>
<dbReference type="Proteomes" id="UP000663760">
    <property type="component" value="Chromosome 15"/>
</dbReference>